<proteinExistence type="predicted"/>
<evidence type="ECO:0000256" key="2">
    <source>
        <dbReference type="ARBA" id="ARBA00022741"/>
    </source>
</evidence>
<dbReference type="EC" id="6.3.4.13" evidence="5"/>
<comment type="caution">
    <text evidence="5">The sequence shown here is derived from an EMBL/GenBank/DDBJ whole genome shotgun (WGS) entry which is preliminary data.</text>
</comment>
<evidence type="ECO:0000256" key="3">
    <source>
        <dbReference type="ARBA" id="ARBA00022840"/>
    </source>
</evidence>
<sequence length="92" mass="9940">KLFCRELLARNGVGGQPRFEAPQSLDEVDALAQRFGAPFVVKPSGLTAGKGVWVQGSDFAEVKEGAAYAKSLLVQGQRVLFEEKLVGEEFSL</sequence>
<dbReference type="InterPro" id="IPR011761">
    <property type="entry name" value="ATP-grasp"/>
</dbReference>
<dbReference type="GO" id="GO:0005524">
    <property type="term" value="F:ATP binding"/>
    <property type="evidence" value="ECO:0007669"/>
    <property type="project" value="UniProtKB-KW"/>
</dbReference>
<protein>
    <submittedName>
        <fullName evidence="5">Phosphoribosylglycinamide synthetase domain protein</fullName>
        <ecNumber evidence="5">6.3.4.13</ecNumber>
    </submittedName>
</protein>
<evidence type="ECO:0000259" key="4">
    <source>
        <dbReference type="PROSITE" id="PS50975"/>
    </source>
</evidence>
<gene>
    <name evidence="5" type="ORF">B1B_03327</name>
</gene>
<dbReference type="Gene3D" id="3.30.1490.20">
    <property type="entry name" value="ATP-grasp fold, A domain"/>
    <property type="match status" value="1"/>
</dbReference>
<dbReference type="EMBL" id="AUZY01002040">
    <property type="protein sequence ID" value="EQD73236.1"/>
    <property type="molecule type" value="Genomic_DNA"/>
</dbReference>
<dbReference type="SUPFAM" id="SSF56059">
    <property type="entry name" value="Glutathione synthetase ATP-binding domain-like"/>
    <property type="match status" value="1"/>
</dbReference>
<dbReference type="InterPro" id="IPR020561">
    <property type="entry name" value="PRibGlycinamid_synth_ATP-grasp"/>
</dbReference>
<evidence type="ECO:0000256" key="1">
    <source>
        <dbReference type="ARBA" id="ARBA00022598"/>
    </source>
</evidence>
<dbReference type="Pfam" id="PF01071">
    <property type="entry name" value="GARS_A"/>
    <property type="match status" value="1"/>
</dbReference>
<dbReference type="GO" id="GO:0004637">
    <property type="term" value="F:phosphoribosylamine-glycine ligase activity"/>
    <property type="evidence" value="ECO:0007669"/>
    <property type="project" value="UniProtKB-EC"/>
</dbReference>
<keyword evidence="1 5" id="KW-0436">Ligase</keyword>
<accession>T1BJV1</accession>
<reference evidence="5" key="2">
    <citation type="journal article" date="2014" name="ISME J.">
        <title>Microbial stratification in low pH oxic and suboxic macroscopic growths along an acid mine drainage.</title>
        <authorList>
            <person name="Mendez-Garcia C."/>
            <person name="Mesa V."/>
            <person name="Sprenger R.R."/>
            <person name="Richter M."/>
            <person name="Diez M.S."/>
            <person name="Solano J."/>
            <person name="Bargiela R."/>
            <person name="Golyshina O.V."/>
            <person name="Manteca A."/>
            <person name="Ramos J.L."/>
            <person name="Gallego J.R."/>
            <person name="Llorente I."/>
            <person name="Martins Dos Santos V.A."/>
            <person name="Jensen O.N."/>
            <person name="Pelaez A.I."/>
            <person name="Sanchez J."/>
            <person name="Ferrer M."/>
        </authorList>
    </citation>
    <scope>NUCLEOTIDE SEQUENCE</scope>
</reference>
<dbReference type="SMART" id="SM01209">
    <property type="entry name" value="GARS_A"/>
    <property type="match status" value="1"/>
</dbReference>
<organism evidence="5">
    <name type="scientific">mine drainage metagenome</name>
    <dbReference type="NCBI Taxonomy" id="410659"/>
    <lineage>
        <taxon>unclassified sequences</taxon>
        <taxon>metagenomes</taxon>
        <taxon>ecological metagenomes</taxon>
    </lineage>
</organism>
<dbReference type="InterPro" id="IPR013815">
    <property type="entry name" value="ATP_grasp_subdomain_1"/>
</dbReference>
<feature type="non-terminal residue" evidence="5">
    <location>
        <position position="92"/>
    </location>
</feature>
<keyword evidence="2" id="KW-0547">Nucleotide-binding</keyword>
<name>T1BJV1_9ZZZZ</name>
<evidence type="ECO:0000313" key="5">
    <source>
        <dbReference type="EMBL" id="EQD73236.1"/>
    </source>
</evidence>
<dbReference type="PROSITE" id="PS50975">
    <property type="entry name" value="ATP_GRASP"/>
    <property type="match status" value="1"/>
</dbReference>
<feature type="domain" description="ATP-grasp" evidence="4">
    <location>
        <begin position="5"/>
        <end position="89"/>
    </location>
</feature>
<keyword evidence="3" id="KW-0067">ATP-binding</keyword>
<dbReference type="GO" id="GO:0046872">
    <property type="term" value="F:metal ion binding"/>
    <property type="evidence" value="ECO:0007669"/>
    <property type="project" value="InterPro"/>
</dbReference>
<dbReference type="AlphaFoldDB" id="T1BJV1"/>
<reference evidence="5" key="1">
    <citation type="submission" date="2013-08" db="EMBL/GenBank/DDBJ databases">
        <authorList>
            <person name="Mendez C."/>
            <person name="Richter M."/>
            <person name="Ferrer M."/>
            <person name="Sanchez J."/>
        </authorList>
    </citation>
    <scope>NUCLEOTIDE SEQUENCE</scope>
</reference>
<feature type="non-terminal residue" evidence="5">
    <location>
        <position position="1"/>
    </location>
</feature>